<evidence type="ECO:0000313" key="22">
    <source>
        <dbReference type="Proteomes" id="UP000242133"/>
    </source>
</evidence>
<dbReference type="InterPro" id="IPR000185">
    <property type="entry name" value="SecA"/>
</dbReference>
<keyword evidence="4 15" id="KW-1003">Cell membrane</keyword>
<comment type="cofactor">
    <cofactor evidence="1">
        <name>Zn(2+)</name>
        <dbReference type="ChEBI" id="CHEBI:29105"/>
    </cofactor>
</comment>
<feature type="compositionally biased region" description="Basic and acidic residues" evidence="17">
    <location>
        <begin position="836"/>
        <end position="851"/>
    </location>
</feature>
<proteinExistence type="inferred from homology"/>
<dbReference type="InterPro" id="IPR004027">
    <property type="entry name" value="SEC_C_motif"/>
</dbReference>
<dbReference type="Pfam" id="PF01043">
    <property type="entry name" value="SecA_PP_bind"/>
    <property type="match status" value="1"/>
</dbReference>
<evidence type="ECO:0000256" key="14">
    <source>
        <dbReference type="ARBA" id="ARBA00023136"/>
    </source>
</evidence>
<evidence type="ECO:0000256" key="12">
    <source>
        <dbReference type="ARBA" id="ARBA00022967"/>
    </source>
</evidence>
<evidence type="ECO:0000256" key="3">
    <source>
        <dbReference type="ARBA" id="ARBA00022448"/>
    </source>
</evidence>
<feature type="compositionally biased region" description="Basic residues" evidence="17">
    <location>
        <begin position="909"/>
        <end position="919"/>
    </location>
</feature>
<dbReference type="InterPro" id="IPR027417">
    <property type="entry name" value="P-loop_NTPase"/>
</dbReference>
<keyword evidence="5 15" id="KW-0963">Cytoplasm</keyword>
<evidence type="ECO:0000256" key="2">
    <source>
        <dbReference type="ARBA" id="ARBA00007650"/>
    </source>
</evidence>
<evidence type="ECO:0000259" key="20">
    <source>
        <dbReference type="PROSITE" id="PS51196"/>
    </source>
</evidence>
<dbReference type="PROSITE" id="PS51194">
    <property type="entry name" value="HELICASE_CTER"/>
    <property type="match status" value="1"/>
</dbReference>
<dbReference type="Gene3D" id="1.10.3060.10">
    <property type="entry name" value="Helical scaffold and wing domains of SecA"/>
    <property type="match status" value="1"/>
</dbReference>
<dbReference type="InterPro" id="IPR001650">
    <property type="entry name" value="Helicase_C-like"/>
</dbReference>
<dbReference type="InterPro" id="IPR014001">
    <property type="entry name" value="Helicase_ATP-bd"/>
</dbReference>
<feature type="domain" description="SecA family profile" evidence="20">
    <location>
        <begin position="2"/>
        <end position="622"/>
    </location>
</feature>
<dbReference type="InterPro" id="IPR011115">
    <property type="entry name" value="SecA_DEAD"/>
</dbReference>
<feature type="region of interest" description="Disordered" evidence="17">
    <location>
        <begin position="836"/>
        <end position="919"/>
    </location>
</feature>
<dbReference type="PRINTS" id="PR00906">
    <property type="entry name" value="SECA"/>
</dbReference>
<feature type="domain" description="Helicase C-terminal" evidence="19">
    <location>
        <begin position="439"/>
        <end position="638"/>
    </location>
</feature>
<keyword evidence="10 15" id="KW-0067">ATP-binding</keyword>
<keyword evidence="7" id="KW-0479">Metal-binding</keyword>
<feature type="binding site" evidence="15">
    <location>
        <position position="86"/>
    </location>
    <ligand>
        <name>ATP</name>
        <dbReference type="ChEBI" id="CHEBI:30616"/>
    </ligand>
</feature>
<dbReference type="EC" id="7.4.2.8" evidence="15"/>
<evidence type="ECO:0000256" key="9">
    <source>
        <dbReference type="ARBA" id="ARBA00022833"/>
    </source>
</evidence>
<dbReference type="FunFam" id="3.40.50.300:FF:000334">
    <property type="entry name" value="Protein translocase subunit SecA"/>
    <property type="match status" value="1"/>
</dbReference>
<feature type="binding site" evidence="15">
    <location>
        <position position="514"/>
    </location>
    <ligand>
        <name>ATP</name>
        <dbReference type="ChEBI" id="CHEBI:30616"/>
    </ligand>
</feature>
<dbReference type="HAMAP" id="MF_01382">
    <property type="entry name" value="SecA"/>
    <property type="match status" value="1"/>
</dbReference>
<dbReference type="InterPro" id="IPR036266">
    <property type="entry name" value="SecA_Wing/Scaffold_sf"/>
</dbReference>
<evidence type="ECO:0000313" key="21">
    <source>
        <dbReference type="EMBL" id="PSL16628.1"/>
    </source>
</evidence>
<dbReference type="InterPro" id="IPR011130">
    <property type="entry name" value="SecA_preprotein_X-link_dom"/>
</dbReference>
<keyword evidence="13 15" id="KW-0811">Translocation</keyword>
<dbReference type="FunFam" id="1.10.3060.10:FF:000003">
    <property type="entry name" value="Protein translocase subunit SecA"/>
    <property type="match status" value="1"/>
</dbReference>
<feature type="binding site" evidence="15">
    <location>
        <begin position="104"/>
        <end position="108"/>
    </location>
    <ligand>
        <name>ATP</name>
        <dbReference type="ChEBI" id="CHEBI:30616"/>
    </ligand>
</feature>
<dbReference type="RefSeq" id="WP_106590073.1">
    <property type="nucleotide sequence ID" value="NZ_PYGI01000001.1"/>
</dbReference>
<comment type="subcellular location">
    <subcellularLocation>
        <location evidence="15">Cell membrane</location>
        <topology evidence="15">Peripheral membrane protein</topology>
        <orientation evidence="15">Cytoplasmic side</orientation>
    </subcellularLocation>
    <subcellularLocation>
        <location evidence="15">Cytoplasm</location>
    </subcellularLocation>
    <text evidence="15">Distribution is 50-50.</text>
</comment>
<dbReference type="SMART" id="SM00957">
    <property type="entry name" value="SecA_DEAD"/>
    <property type="match status" value="1"/>
</dbReference>
<comment type="caution">
    <text evidence="21">The sequence shown here is derived from an EMBL/GenBank/DDBJ whole genome shotgun (WGS) entry which is preliminary data.</text>
</comment>
<dbReference type="OrthoDB" id="9805579at2"/>
<dbReference type="PROSITE" id="PS51192">
    <property type="entry name" value="HELICASE_ATP_BIND_1"/>
    <property type="match status" value="1"/>
</dbReference>
<comment type="similarity">
    <text evidence="2 15 16">Belongs to the SecA family.</text>
</comment>
<dbReference type="Pfam" id="PF21090">
    <property type="entry name" value="P-loop_SecA"/>
    <property type="match status" value="1"/>
</dbReference>
<accession>A0A2P8F4I9</accession>
<dbReference type="Gene3D" id="3.40.50.300">
    <property type="entry name" value="P-loop containing nucleotide triphosphate hydrolases"/>
    <property type="match status" value="2"/>
</dbReference>
<dbReference type="SUPFAM" id="SSF52540">
    <property type="entry name" value="P-loop containing nucleoside triphosphate hydrolases"/>
    <property type="match status" value="2"/>
</dbReference>
<evidence type="ECO:0000256" key="11">
    <source>
        <dbReference type="ARBA" id="ARBA00022927"/>
    </source>
</evidence>
<feature type="compositionally biased region" description="Polar residues" evidence="17">
    <location>
        <begin position="852"/>
        <end position="866"/>
    </location>
</feature>
<dbReference type="InterPro" id="IPR014018">
    <property type="entry name" value="SecA_motor_DEAD"/>
</dbReference>
<evidence type="ECO:0000256" key="15">
    <source>
        <dbReference type="HAMAP-Rule" id="MF_01382"/>
    </source>
</evidence>
<dbReference type="GO" id="GO:0065002">
    <property type="term" value="P:intracellular protein transmembrane transport"/>
    <property type="evidence" value="ECO:0007669"/>
    <property type="project" value="UniProtKB-UniRule"/>
</dbReference>
<comment type="catalytic activity">
    <reaction evidence="15">
        <text>ATP + H2O + cellular proteinSide 1 = ADP + phosphate + cellular proteinSide 2.</text>
        <dbReference type="EC" id="7.4.2.8"/>
    </reaction>
</comment>
<evidence type="ECO:0000256" key="6">
    <source>
        <dbReference type="ARBA" id="ARBA00022519"/>
    </source>
</evidence>
<keyword evidence="9" id="KW-0862">Zinc</keyword>
<dbReference type="GO" id="GO:0043952">
    <property type="term" value="P:protein transport by the Sec complex"/>
    <property type="evidence" value="ECO:0007669"/>
    <property type="project" value="TreeGrafter"/>
</dbReference>
<dbReference type="Pfam" id="PF07517">
    <property type="entry name" value="SecA_DEAD"/>
    <property type="match status" value="1"/>
</dbReference>
<dbReference type="Pfam" id="PF02810">
    <property type="entry name" value="SEC-C"/>
    <property type="match status" value="1"/>
</dbReference>
<keyword evidence="3 15" id="KW-0813">Transport</keyword>
<dbReference type="GO" id="GO:0006605">
    <property type="term" value="P:protein targeting"/>
    <property type="evidence" value="ECO:0007669"/>
    <property type="project" value="UniProtKB-UniRule"/>
</dbReference>
<evidence type="ECO:0000256" key="10">
    <source>
        <dbReference type="ARBA" id="ARBA00022840"/>
    </source>
</evidence>
<feature type="domain" description="Helicase ATP-binding" evidence="18">
    <location>
        <begin position="88"/>
        <end position="246"/>
    </location>
</feature>
<comment type="subunit">
    <text evidence="15">Monomer and homodimer. Part of the essential Sec protein translocation apparatus which comprises SecA, SecYEG and auxiliary proteins SecDF-YajC and YidC.</text>
</comment>
<evidence type="ECO:0000256" key="16">
    <source>
        <dbReference type="RuleBase" id="RU003874"/>
    </source>
</evidence>
<dbReference type="GO" id="GO:0017038">
    <property type="term" value="P:protein import"/>
    <property type="evidence" value="ECO:0007669"/>
    <property type="project" value="InterPro"/>
</dbReference>
<dbReference type="PANTHER" id="PTHR30612:SF0">
    <property type="entry name" value="CHLOROPLAST PROTEIN-TRANSPORTING ATPASE"/>
    <property type="match status" value="1"/>
</dbReference>
<feature type="compositionally biased region" description="Basic and acidic residues" evidence="17">
    <location>
        <begin position="890"/>
        <end position="899"/>
    </location>
</feature>
<dbReference type="Proteomes" id="UP000242133">
    <property type="component" value="Unassembled WGS sequence"/>
</dbReference>
<keyword evidence="14 15" id="KW-0472">Membrane</keyword>
<dbReference type="Pfam" id="PF07516">
    <property type="entry name" value="SecA_SW"/>
    <property type="match status" value="1"/>
</dbReference>
<dbReference type="InterPro" id="IPR036670">
    <property type="entry name" value="SecA_X-link_sf"/>
</dbReference>
<evidence type="ECO:0000256" key="17">
    <source>
        <dbReference type="SAM" id="MobiDB-lite"/>
    </source>
</evidence>
<evidence type="ECO:0000256" key="4">
    <source>
        <dbReference type="ARBA" id="ARBA00022475"/>
    </source>
</evidence>
<evidence type="ECO:0000259" key="18">
    <source>
        <dbReference type="PROSITE" id="PS51192"/>
    </source>
</evidence>
<dbReference type="SUPFAM" id="SSF81767">
    <property type="entry name" value="Pre-protein crosslinking domain of SecA"/>
    <property type="match status" value="1"/>
</dbReference>
<keyword evidence="11 15" id="KW-0653">Protein transport</keyword>
<name>A0A2P8F4I9_9GAMM</name>
<dbReference type="PROSITE" id="PS51196">
    <property type="entry name" value="SECA_MOTOR_DEAD"/>
    <property type="match status" value="1"/>
</dbReference>
<dbReference type="EMBL" id="PYGI01000001">
    <property type="protein sequence ID" value="PSL16628.1"/>
    <property type="molecule type" value="Genomic_DNA"/>
</dbReference>
<dbReference type="GO" id="GO:0005886">
    <property type="term" value="C:plasma membrane"/>
    <property type="evidence" value="ECO:0007669"/>
    <property type="project" value="UniProtKB-SubCell"/>
</dbReference>
<dbReference type="FunFam" id="3.90.1440.10:FF:000001">
    <property type="entry name" value="Preprotein translocase subunit SecA"/>
    <property type="match status" value="1"/>
</dbReference>
<dbReference type="GO" id="GO:0005829">
    <property type="term" value="C:cytosol"/>
    <property type="evidence" value="ECO:0007669"/>
    <property type="project" value="TreeGrafter"/>
</dbReference>
<organism evidence="21 22">
    <name type="scientific">Marinobacterium halophilum</name>
    <dbReference type="NCBI Taxonomy" id="267374"/>
    <lineage>
        <taxon>Bacteria</taxon>
        <taxon>Pseudomonadati</taxon>
        <taxon>Pseudomonadota</taxon>
        <taxon>Gammaproteobacteria</taxon>
        <taxon>Oceanospirillales</taxon>
        <taxon>Oceanospirillaceae</taxon>
        <taxon>Marinobacterium</taxon>
    </lineage>
</organism>
<evidence type="ECO:0000259" key="19">
    <source>
        <dbReference type="PROSITE" id="PS51194"/>
    </source>
</evidence>
<keyword evidence="22" id="KW-1185">Reference proteome</keyword>
<reference evidence="21 22" key="1">
    <citation type="submission" date="2018-03" db="EMBL/GenBank/DDBJ databases">
        <title>Genomic Encyclopedia of Archaeal and Bacterial Type Strains, Phase II (KMG-II): from individual species to whole genera.</title>
        <authorList>
            <person name="Goeker M."/>
        </authorList>
    </citation>
    <scope>NUCLEOTIDE SEQUENCE [LARGE SCALE GENOMIC DNA]</scope>
    <source>
        <strain evidence="21 22">DSM 17586</strain>
    </source>
</reference>
<keyword evidence="8 15" id="KW-0547">Nucleotide-binding</keyword>
<evidence type="ECO:0000256" key="13">
    <source>
        <dbReference type="ARBA" id="ARBA00023010"/>
    </source>
</evidence>
<dbReference type="AlphaFoldDB" id="A0A2P8F4I9"/>
<dbReference type="SUPFAM" id="SSF81886">
    <property type="entry name" value="Helical scaffold and wing domains of SecA"/>
    <property type="match status" value="1"/>
</dbReference>
<evidence type="ECO:0000256" key="5">
    <source>
        <dbReference type="ARBA" id="ARBA00022490"/>
    </source>
</evidence>
<dbReference type="GO" id="GO:0031522">
    <property type="term" value="C:cell envelope Sec protein transport complex"/>
    <property type="evidence" value="ECO:0007669"/>
    <property type="project" value="UniProtKB-ARBA"/>
</dbReference>
<dbReference type="SMART" id="SM00958">
    <property type="entry name" value="SecA_PP_bind"/>
    <property type="match status" value="1"/>
</dbReference>
<dbReference type="CDD" id="cd18803">
    <property type="entry name" value="SF2_C_secA"/>
    <property type="match status" value="1"/>
</dbReference>
<dbReference type="NCBIfam" id="NF009538">
    <property type="entry name" value="PRK12904.1"/>
    <property type="match status" value="1"/>
</dbReference>
<dbReference type="Gene3D" id="3.90.1440.10">
    <property type="entry name" value="SecA, preprotein cross-linking domain"/>
    <property type="match status" value="1"/>
</dbReference>
<dbReference type="InterPro" id="IPR044722">
    <property type="entry name" value="SecA_SF2_C"/>
</dbReference>
<dbReference type="NCBIfam" id="TIGR00963">
    <property type="entry name" value="secA"/>
    <property type="match status" value="1"/>
</dbReference>
<dbReference type="InterPro" id="IPR020937">
    <property type="entry name" value="SecA_CS"/>
</dbReference>
<dbReference type="FunFam" id="3.40.50.300:FF:000113">
    <property type="entry name" value="Preprotein translocase subunit SecA"/>
    <property type="match status" value="1"/>
</dbReference>
<evidence type="ECO:0000256" key="7">
    <source>
        <dbReference type="ARBA" id="ARBA00022723"/>
    </source>
</evidence>
<dbReference type="InterPro" id="IPR011116">
    <property type="entry name" value="SecA_Wing/Scaffold"/>
</dbReference>
<comment type="function">
    <text evidence="15">Part of the Sec protein translocase complex. Interacts with the SecYEG preprotein conducting channel. Has a central role in coupling the hydrolysis of ATP to the transfer of proteins into and across the cell membrane, serving both as a receptor for the preprotein-SecB complex and as an ATP-driven molecular motor driving the stepwise translocation of polypeptide chains across the membrane.</text>
</comment>
<keyword evidence="12 15" id="KW-1278">Translocase</keyword>
<gene>
    <name evidence="15" type="primary">secA</name>
    <name evidence="21" type="ORF">CLV44_10126</name>
</gene>
<dbReference type="CDD" id="cd17928">
    <property type="entry name" value="DEXDc_SecA"/>
    <property type="match status" value="1"/>
</dbReference>
<evidence type="ECO:0000256" key="8">
    <source>
        <dbReference type="ARBA" id="ARBA00022741"/>
    </source>
</evidence>
<keyword evidence="6" id="KW-0997">Cell inner membrane</keyword>
<protein>
    <recommendedName>
        <fullName evidence="15 16">Protein translocase subunit SecA</fullName>
        <ecNumber evidence="15">7.4.2.8</ecNumber>
    </recommendedName>
</protein>
<evidence type="ECO:0000256" key="1">
    <source>
        <dbReference type="ARBA" id="ARBA00001947"/>
    </source>
</evidence>
<sequence length="919" mass="104227">MLSLFKKILGSKNDRELKRLGKVVKQINELEAGLEALSDADLKGQTVAFRERLEQGEALDKLLPEAFAAVREASKRVMGMRHFDVQLIGGMVLHDGKVSEMKTGEGKTLVATLAVYLNALSKHGVHVVTVNDYLAQRDANWMRPLYEALGLSVGVVFSGQDSESKRAAYAADITYGTNNEFGFDYLRDNMAFSIHDKVQREFNFAVVDEVDSILIDEARTPLIISGPAEDSSATYHKINQLIPTLQQFHGEIDPKDTAQVIDEHFVVDEKNRTVELTEAGHQLVEDLLIEHEMLQEGESLYAPQNLNLLHHVLAGLRAHYLFQRDKDYIVQGSQIVIVDEHTGRIMPGRRWSEGLHQAVEAKEGVQIQMESQTLASTTFQNYFRLYDKLSGMTGTADTEAYELRQIYGLDVVVIPTNRPVQRKDYNDIIFLTMEEKYQAIVKEILYCREHDRPVLVGTASVESSELLSALLNKEKIQHNVLNAKNHKGEAGVIAEAGRPGAITIATNMAGRGTDIMLGGKLEAELEALGEDATEAQLEQGREEWRKRHEIVLAAGGLHIIGTERHESRRIDNQLRGRAGRQGDPGSSRFFLSLEDDLMRIFASERVRQFMQALGMEKGEAIEHKMVSNAIEKAQRKVEGRNFDIRKSLLEYDDVANDQRTVIYDQRNEVMAADDISETINSVRDEVIENTISEHVPPQSLEEMWDIPALETALETEFALKLPLQEWLDADDNLHEESLREKIRTEIVQAYRAKEEAVGVETLRMFEKQVMLQVLDTLWKEHLQTMDLLRQGIHLRGYAQKNPKQEYKREAFALFQDLLENIKRDVVRILSHVQVRQPEEVERMEDERRAQAERQQMNFEHAQSSGMKQEEPEREQAAAAAGEQDENAEPYVRETPKVGRNDLCPCGSGKKYKQCHGKIS</sequence>
<dbReference type="GO" id="GO:0008564">
    <property type="term" value="F:protein-exporting ATPase activity"/>
    <property type="evidence" value="ECO:0007669"/>
    <property type="project" value="UniProtKB-EC"/>
</dbReference>
<dbReference type="GO" id="GO:0005524">
    <property type="term" value="F:ATP binding"/>
    <property type="evidence" value="ECO:0007669"/>
    <property type="project" value="UniProtKB-UniRule"/>
</dbReference>
<dbReference type="GO" id="GO:0046872">
    <property type="term" value="F:metal ion binding"/>
    <property type="evidence" value="ECO:0007669"/>
    <property type="project" value="UniProtKB-KW"/>
</dbReference>
<dbReference type="PROSITE" id="PS01312">
    <property type="entry name" value="SECA"/>
    <property type="match status" value="1"/>
</dbReference>
<dbReference type="PANTHER" id="PTHR30612">
    <property type="entry name" value="SECA INNER MEMBRANE COMPONENT OF SEC PROTEIN SECRETION SYSTEM"/>
    <property type="match status" value="1"/>
</dbReference>